<organism evidence="1 2">
    <name type="scientific">Colletotrichum plurivorum</name>
    <dbReference type="NCBI Taxonomy" id="2175906"/>
    <lineage>
        <taxon>Eukaryota</taxon>
        <taxon>Fungi</taxon>
        <taxon>Dikarya</taxon>
        <taxon>Ascomycota</taxon>
        <taxon>Pezizomycotina</taxon>
        <taxon>Sordariomycetes</taxon>
        <taxon>Hypocreomycetidae</taxon>
        <taxon>Glomerellales</taxon>
        <taxon>Glomerellaceae</taxon>
        <taxon>Colletotrichum</taxon>
        <taxon>Colletotrichum orchidearum species complex</taxon>
    </lineage>
</organism>
<gene>
    <name evidence="1" type="ORF">CPLU01_11669</name>
</gene>
<comment type="caution">
    <text evidence="1">The sequence shown here is derived from an EMBL/GenBank/DDBJ whole genome shotgun (WGS) entry which is preliminary data.</text>
</comment>
<dbReference type="AlphaFoldDB" id="A0A8H6K1H8"/>
<reference evidence="1" key="1">
    <citation type="journal article" date="2020" name="Phytopathology">
        <title>Genome Sequence Resources of Colletotrichum truncatum, C. plurivorum, C. musicola, and C. sojae: Four Species Pathogenic to Soybean (Glycine max).</title>
        <authorList>
            <person name="Rogerio F."/>
            <person name="Boufleur T.R."/>
            <person name="Ciampi-Guillardi M."/>
            <person name="Sukno S.A."/>
            <person name="Thon M.R."/>
            <person name="Massola Junior N.S."/>
            <person name="Baroncelli R."/>
        </authorList>
    </citation>
    <scope>NUCLEOTIDE SEQUENCE</scope>
    <source>
        <strain evidence="1">LFN00145</strain>
    </source>
</reference>
<evidence type="ECO:0000313" key="2">
    <source>
        <dbReference type="Proteomes" id="UP000654918"/>
    </source>
</evidence>
<keyword evidence="2" id="KW-1185">Reference proteome</keyword>
<dbReference type="EMBL" id="WIGO01000223">
    <property type="protein sequence ID" value="KAF6822988.1"/>
    <property type="molecule type" value="Genomic_DNA"/>
</dbReference>
<accession>A0A8H6K1H8</accession>
<evidence type="ECO:0000313" key="1">
    <source>
        <dbReference type="EMBL" id="KAF6822988.1"/>
    </source>
</evidence>
<proteinExistence type="predicted"/>
<name>A0A8H6K1H8_9PEZI</name>
<dbReference type="Proteomes" id="UP000654918">
    <property type="component" value="Unassembled WGS sequence"/>
</dbReference>
<protein>
    <submittedName>
        <fullName evidence="1">Uncharacterized protein</fullName>
    </submittedName>
</protein>
<sequence length="160" mass="16964">MGRAGHTRRARLSPQVLFGNRIRCPSTFVTALTKTREGWIRDKSSLREDYGRNNAAQDPDETAVTLVTTTAKAPEQAITAVITIASMTMTQSGGNPPVVGTVAGGGKNMTLAVVLLLVRSHEASKSPDIVTIVAVDAGYYCGRSLSSANVVVAARHYSHP</sequence>